<dbReference type="EMBL" id="JBHSED010000001">
    <property type="protein sequence ID" value="MFC4301847.1"/>
    <property type="molecule type" value="Genomic_DNA"/>
</dbReference>
<keyword evidence="3" id="KW-1185">Reference proteome</keyword>
<sequence>MEIAWMALALLAAASLSAYGLFGERGRIGVTRHEIRSPRIPEAFDGRTILQFSDTHIGPYYSLDRLKRLTVEINALEPDIVVFTGDLHDAGRRDTLGRYDPAPILAEIEARLGKYAVYGNHDFGFARNLRSSGSFLARGGFSVLLNSVALVSLPGGESIAIAGLDDYVLGRPDAANTLSGLQGERFHILLAHEPDVADRLIRYPIDLQLSGHSHGGQVSLPFIGPLVTTPLGRKYIKGMHLIGERSRKNRPYVLYVNRGIGTTRLPLRLGSVPELSLFTLRHDK</sequence>
<dbReference type="CDD" id="cd07385">
    <property type="entry name" value="MPP_YkuE_C"/>
    <property type="match status" value="1"/>
</dbReference>
<gene>
    <name evidence="2" type="ORF">ACFO1S_00170</name>
</gene>
<dbReference type="SUPFAM" id="SSF56300">
    <property type="entry name" value="Metallo-dependent phosphatases"/>
    <property type="match status" value="1"/>
</dbReference>
<accession>A0ABV8S4D2</accession>
<evidence type="ECO:0000313" key="3">
    <source>
        <dbReference type="Proteomes" id="UP001595755"/>
    </source>
</evidence>
<protein>
    <submittedName>
        <fullName evidence="2">Metallophosphoesterase</fullName>
    </submittedName>
</protein>
<dbReference type="InterPro" id="IPR051158">
    <property type="entry name" value="Metallophosphoesterase_sf"/>
</dbReference>
<proteinExistence type="predicted"/>
<dbReference type="Proteomes" id="UP001595755">
    <property type="component" value="Unassembled WGS sequence"/>
</dbReference>
<dbReference type="RefSeq" id="WP_378126014.1">
    <property type="nucleotide sequence ID" value="NZ_JBHSED010000001.1"/>
</dbReference>
<dbReference type="PANTHER" id="PTHR31302">
    <property type="entry name" value="TRANSMEMBRANE PROTEIN WITH METALLOPHOSPHOESTERASE DOMAIN-RELATED"/>
    <property type="match status" value="1"/>
</dbReference>
<dbReference type="Pfam" id="PF00149">
    <property type="entry name" value="Metallophos"/>
    <property type="match status" value="1"/>
</dbReference>
<dbReference type="Gene3D" id="3.60.21.10">
    <property type="match status" value="1"/>
</dbReference>
<name>A0ABV8S4D2_9BACL</name>
<dbReference type="InterPro" id="IPR029052">
    <property type="entry name" value="Metallo-depent_PP-like"/>
</dbReference>
<comment type="caution">
    <text evidence="2">The sequence shown here is derived from an EMBL/GenBank/DDBJ whole genome shotgun (WGS) entry which is preliminary data.</text>
</comment>
<reference evidence="3" key="1">
    <citation type="journal article" date="2019" name="Int. J. Syst. Evol. Microbiol.">
        <title>The Global Catalogue of Microorganisms (GCM) 10K type strain sequencing project: providing services to taxonomists for standard genome sequencing and annotation.</title>
        <authorList>
            <consortium name="The Broad Institute Genomics Platform"/>
            <consortium name="The Broad Institute Genome Sequencing Center for Infectious Disease"/>
            <person name="Wu L."/>
            <person name="Ma J."/>
        </authorList>
    </citation>
    <scope>NUCLEOTIDE SEQUENCE [LARGE SCALE GENOMIC DNA]</scope>
    <source>
        <strain evidence="3">CGMCC 4.1641</strain>
    </source>
</reference>
<dbReference type="InterPro" id="IPR004843">
    <property type="entry name" value="Calcineurin-like_PHP"/>
</dbReference>
<dbReference type="PANTHER" id="PTHR31302:SF25">
    <property type="entry name" value="PHOSPHOESTERASE"/>
    <property type="match status" value="1"/>
</dbReference>
<evidence type="ECO:0000313" key="2">
    <source>
        <dbReference type="EMBL" id="MFC4301847.1"/>
    </source>
</evidence>
<evidence type="ECO:0000259" key="1">
    <source>
        <dbReference type="Pfam" id="PF00149"/>
    </source>
</evidence>
<organism evidence="2 3">
    <name type="scientific">Cohnella boryungensis</name>
    <dbReference type="NCBI Taxonomy" id="768479"/>
    <lineage>
        <taxon>Bacteria</taxon>
        <taxon>Bacillati</taxon>
        <taxon>Bacillota</taxon>
        <taxon>Bacilli</taxon>
        <taxon>Bacillales</taxon>
        <taxon>Paenibacillaceae</taxon>
        <taxon>Cohnella</taxon>
    </lineage>
</organism>
<feature type="domain" description="Calcineurin-like phosphoesterase" evidence="1">
    <location>
        <begin position="48"/>
        <end position="215"/>
    </location>
</feature>